<name>A0A5N7B6H8_9EURO</name>
<sequence>MRMLVPILRASLGTDTRVTHMLAIHWQDPRLARSSLDCWAGTKSKVPHVQKLVHALLTWLIMLVRYRFGSLFSSRACSLQVLHAGLIRCPRKFSYYSRGTKNVSAFDSTVVSKKSV</sequence>
<reference evidence="1 2" key="1">
    <citation type="submission" date="2019-04" db="EMBL/GenBank/DDBJ databases">
        <title>Friends and foes A comparative genomics studyof 23 Aspergillus species from section Flavi.</title>
        <authorList>
            <consortium name="DOE Joint Genome Institute"/>
            <person name="Kjaerbolling I."/>
            <person name="Vesth T."/>
            <person name="Frisvad J.C."/>
            <person name="Nybo J.L."/>
            <person name="Theobald S."/>
            <person name="Kildgaard S."/>
            <person name="Isbrandt T."/>
            <person name="Kuo A."/>
            <person name="Sato A."/>
            <person name="Lyhne E.K."/>
            <person name="Kogle M.E."/>
            <person name="Wiebenga A."/>
            <person name="Kun R.S."/>
            <person name="Lubbers R.J."/>
            <person name="Makela M.R."/>
            <person name="Barry K."/>
            <person name="Chovatia M."/>
            <person name="Clum A."/>
            <person name="Daum C."/>
            <person name="Haridas S."/>
            <person name="He G."/>
            <person name="LaButti K."/>
            <person name="Lipzen A."/>
            <person name="Mondo S."/>
            <person name="Riley R."/>
            <person name="Salamov A."/>
            <person name="Simmons B.A."/>
            <person name="Magnuson J.K."/>
            <person name="Henrissat B."/>
            <person name="Mortensen U.H."/>
            <person name="Larsen T.O."/>
            <person name="Devries R.P."/>
            <person name="Grigoriev I.V."/>
            <person name="Machida M."/>
            <person name="Baker S.E."/>
            <person name="Andersen M.R."/>
        </authorList>
    </citation>
    <scope>NUCLEOTIDE SEQUENCE [LARGE SCALE GENOMIC DNA]</scope>
    <source>
        <strain evidence="1 2">IBT 29228</strain>
    </source>
</reference>
<dbReference type="EMBL" id="ML736231">
    <property type="protein sequence ID" value="KAE8376949.1"/>
    <property type="molecule type" value="Genomic_DNA"/>
</dbReference>
<accession>A0A5N7B6H8</accession>
<gene>
    <name evidence="1" type="ORF">BDV26DRAFT_222071</name>
</gene>
<evidence type="ECO:0000313" key="1">
    <source>
        <dbReference type="EMBL" id="KAE8376949.1"/>
    </source>
</evidence>
<dbReference type="AlphaFoldDB" id="A0A5N7B6H8"/>
<protein>
    <submittedName>
        <fullName evidence="1">Uncharacterized protein</fullName>
    </submittedName>
</protein>
<keyword evidence="2" id="KW-1185">Reference proteome</keyword>
<dbReference type="Proteomes" id="UP000326198">
    <property type="component" value="Unassembled WGS sequence"/>
</dbReference>
<proteinExistence type="predicted"/>
<evidence type="ECO:0000313" key="2">
    <source>
        <dbReference type="Proteomes" id="UP000326198"/>
    </source>
</evidence>
<organism evidence="1 2">
    <name type="scientific">Aspergillus bertholletiae</name>
    <dbReference type="NCBI Taxonomy" id="1226010"/>
    <lineage>
        <taxon>Eukaryota</taxon>
        <taxon>Fungi</taxon>
        <taxon>Dikarya</taxon>
        <taxon>Ascomycota</taxon>
        <taxon>Pezizomycotina</taxon>
        <taxon>Eurotiomycetes</taxon>
        <taxon>Eurotiomycetidae</taxon>
        <taxon>Eurotiales</taxon>
        <taxon>Aspergillaceae</taxon>
        <taxon>Aspergillus</taxon>
        <taxon>Aspergillus subgen. Circumdati</taxon>
    </lineage>
</organism>